<dbReference type="EMBL" id="UZAL01000022">
    <property type="protein sequence ID" value="VDO66660.1"/>
    <property type="molecule type" value="Genomic_DNA"/>
</dbReference>
<evidence type="ECO:0000313" key="10">
    <source>
        <dbReference type="Proteomes" id="UP000269396"/>
    </source>
</evidence>
<dbReference type="Pfam" id="PF00334">
    <property type="entry name" value="NDK"/>
    <property type="match status" value="3"/>
</dbReference>
<gene>
    <name evidence="9" type="ORF">SMTD_LOCUS32</name>
</gene>
<evidence type="ECO:0000256" key="7">
    <source>
        <dbReference type="RuleBase" id="RU004011"/>
    </source>
</evidence>
<evidence type="ECO:0000256" key="5">
    <source>
        <dbReference type="ARBA" id="ARBA00022840"/>
    </source>
</evidence>
<feature type="region of interest" description="Disordered" evidence="8">
    <location>
        <begin position="546"/>
        <end position="570"/>
    </location>
</feature>
<dbReference type="PROSITE" id="PS00194">
    <property type="entry name" value="THIOREDOXIN_1"/>
    <property type="match status" value="1"/>
</dbReference>
<keyword evidence="10" id="KW-1185">Reference proteome</keyword>
<dbReference type="Proteomes" id="UP000269396">
    <property type="component" value="Unassembled WGS sequence"/>
</dbReference>
<evidence type="ECO:0000313" key="9">
    <source>
        <dbReference type="EMBL" id="VDO66660.1"/>
    </source>
</evidence>
<dbReference type="SUPFAM" id="SSF54919">
    <property type="entry name" value="Nucleoside diphosphate kinase, NDK"/>
    <property type="match status" value="3"/>
</dbReference>
<dbReference type="STRING" id="31246.A0A183ND46"/>
<proteinExistence type="inferred from homology"/>
<organism evidence="9 10">
    <name type="scientific">Schistosoma mattheei</name>
    <dbReference type="NCBI Taxonomy" id="31246"/>
    <lineage>
        <taxon>Eukaryota</taxon>
        <taxon>Metazoa</taxon>
        <taxon>Spiralia</taxon>
        <taxon>Lophotrochozoa</taxon>
        <taxon>Platyhelminthes</taxon>
        <taxon>Trematoda</taxon>
        <taxon>Digenea</taxon>
        <taxon>Strigeidida</taxon>
        <taxon>Schistosomatoidea</taxon>
        <taxon>Schistosomatidae</taxon>
        <taxon>Schistosoma</taxon>
    </lineage>
</organism>
<keyword evidence="5" id="KW-0067">ATP-binding</keyword>
<accession>A0A183ND46</accession>
<dbReference type="InterPro" id="IPR034907">
    <property type="entry name" value="NDK-like_dom"/>
</dbReference>
<dbReference type="GO" id="GO:0005524">
    <property type="term" value="F:ATP binding"/>
    <property type="evidence" value="ECO:0007669"/>
    <property type="project" value="UniProtKB-KW"/>
</dbReference>
<dbReference type="GO" id="GO:0006183">
    <property type="term" value="P:GTP biosynthetic process"/>
    <property type="evidence" value="ECO:0007669"/>
    <property type="project" value="InterPro"/>
</dbReference>
<comment type="similarity">
    <text evidence="1 6 7">Belongs to the NDK family.</text>
</comment>
<dbReference type="CDD" id="cd04416">
    <property type="entry name" value="NDPk_TX"/>
    <property type="match status" value="2"/>
</dbReference>
<dbReference type="GO" id="GO:0006228">
    <property type="term" value="P:UTP biosynthetic process"/>
    <property type="evidence" value="ECO:0007669"/>
    <property type="project" value="InterPro"/>
</dbReference>
<dbReference type="GO" id="GO:0004550">
    <property type="term" value="F:nucleoside diphosphate kinase activity"/>
    <property type="evidence" value="ECO:0007669"/>
    <property type="project" value="InterPro"/>
</dbReference>
<dbReference type="PANTHER" id="PTHR46161:SF3">
    <property type="entry name" value="NUCLEOSIDE DIPHOSPHATE KINASE DDB_G0292928-RELATED"/>
    <property type="match status" value="1"/>
</dbReference>
<name>A0A183ND46_9TREM</name>
<sequence length="570" mass="63980">MAKKRGEVALQEEIVDEDSWNALLVDVYQEWCGPCSAVVGLFKRLKTEINDDLLHFAVLEEKGIQILESQEHLFTTEEAEIFYENVKDQPYFQDLVGFMTSGPSKIIVCAIKGKQGIIDKLRGLIGPSIFEKDSEEMDETIRAKYGTGIIKNAIHASSSKEEATRELAFFYPGYEPPVITVKRTQSVGKGYEETVYGTGKHGIERTVAVLRPQAYELYKDEIVKQIKNAGFTIALEKVIQLTKEQVEEYYKEHMGQPYFGELTTVMSSGPCLALLLAREDAVAKWREMLGPANVSEAKSTAPGSLRAQFTMKSPTKMTSGKSEGINLIHGSANDHEVEKDINVFFPVEKTIAAIKPDAYANRDEIIEKIESAGFHVAARKETTLTKDIARKLYENCSGQPFYNDLVNHMVRCYLLITFKYSGQTLFMVLTRSNAISGWRQLMGPTDPNKASDESSESIRAIYGRDILRNAVHGSSNKDEVQRIQNLLFTAHSYAVKEEQDEENMLNTQKVNDEGNIQVNPIQSERQQFTNSDDKIQHEENELTEIITDTMPIGESVEKNETSSSSSSGKK</sequence>
<evidence type="ECO:0000256" key="8">
    <source>
        <dbReference type="SAM" id="MobiDB-lite"/>
    </source>
</evidence>
<evidence type="ECO:0000256" key="3">
    <source>
        <dbReference type="ARBA" id="ARBA00022741"/>
    </source>
</evidence>
<dbReference type="PRINTS" id="PR01243">
    <property type="entry name" value="NUCDPKINASE"/>
</dbReference>
<keyword evidence="3" id="KW-0547">Nucleotide-binding</keyword>
<dbReference type="PANTHER" id="PTHR46161">
    <property type="entry name" value="NUCLEOSIDE DIPHOSPHATE KINASE"/>
    <property type="match status" value="1"/>
</dbReference>
<evidence type="ECO:0000256" key="4">
    <source>
        <dbReference type="ARBA" id="ARBA00022777"/>
    </source>
</evidence>
<reference evidence="9 10" key="1">
    <citation type="submission" date="2018-11" db="EMBL/GenBank/DDBJ databases">
        <authorList>
            <consortium name="Pathogen Informatics"/>
        </authorList>
    </citation>
    <scope>NUCLEOTIDE SEQUENCE [LARGE SCALE GENOMIC DNA]</scope>
    <source>
        <strain>Denwood</strain>
        <strain evidence="10">Zambia</strain>
    </source>
</reference>
<dbReference type="Gene3D" id="3.30.70.141">
    <property type="entry name" value="Nucleoside diphosphate kinase-like domain"/>
    <property type="match status" value="3"/>
</dbReference>
<dbReference type="AlphaFoldDB" id="A0A183ND46"/>
<protein>
    <submittedName>
        <fullName evidence="9">Uncharacterized protein</fullName>
    </submittedName>
</protein>
<evidence type="ECO:0000256" key="2">
    <source>
        <dbReference type="ARBA" id="ARBA00022679"/>
    </source>
</evidence>
<dbReference type="SUPFAM" id="SSF52833">
    <property type="entry name" value="Thioredoxin-like"/>
    <property type="match status" value="1"/>
</dbReference>
<evidence type="ECO:0000256" key="1">
    <source>
        <dbReference type="ARBA" id="ARBA00008142"/>
    </source>
</evidence>
<dbReference type="InterPro" id="IPR001564">
    <property type="entry name" value="Nucleoside_diP_kinase"/>
</dbReference>
<dbReference type="InterPro" id="IPR036850">
    <property type="entry name" value="NDK-like_dom_sf"/>
</dbReference>
<dbReference type="InterPro" id="IPR017937">
    <property type="entry name" value="Thioredoxin_CS"/>
</dbReference>
<keyword evidence="4" id="KW-0418">Kinase</keyword>
<dbReference type="SMART" id="SM00562">
    <property type="entry name" value="NDK"/>
    <property type="match status" value="3"/>
</dbReference>
<dbReference type="GO" id="GO:0006241">
    <property type="term" value="P:CTP biosynthetic process"/>
    <property type="evidence" value="ECO:0007669"/>
    <property type="project" value="InterPro"/>
</dbReference>
<keyword evidence="2" id="KW-0808">Transferase</keyword>
<comment type="caution">
    <text evidence="6">Lacks conserved residue(s) required for the propagation of feature annotation.</text>
</comment>
<dbReference type="PROSITE" id="PS51374">
    <property type="entry name" value="NDPK_LIKE"/>
    <property type="match status" value="3"/>
</dbReference>
<evidence type="ECO:0000256" key="6">
    <source>
        <dbReference type="PROSITE-ProRule" id="PRU00706"/>
    </source>
</evidence>
<dbReference type="InterPro" id="IPR036249">
    <property type="entry name" value="Thioredoxin-like_sf"/>
</dbReference>